<sequence length="31" mass="3572">MFISSNNLCMAAHYMVLSNERLNVMHDTCIL</sequence>
<accession>A0A2P2PEV7</accession>
<organism evidence="1">
    <name type="scientific">Rhizophora mucronata</name>
    <name type="common">Asiatic mangrove</name>
    <dbReference type="NCBI Taxonomy" id="61149"/>
    <lineage>
        <taxon>Eukaryota</taxon>
        <taxon>Viridiplantae</taxon>
        <taxon>Streptophyta</taxon>
        <taxon>Embryophyta</taxon>
        <taxon>Tracheophyta</taxon>
        <taxon>Spermatophyta</taxon>
        <taxon>Magnoliopsida</taxon>
        <taxon>eudicotyledons</taxon>
        <taxon>Gunneridae</taxon>
        <taxon>Pentapetalae</taxon>
        <taxon>rosids</taxon>
        <taxon>fabids</taxon>
        <taxon>Malpighiales</taxon>
        <taxon>Rhizophoraceae</taxon>
        <taxon>Rhizophora</taxon>
    </lineage>
</organism>
<reference evidence="1" key="1">
    <citation type="submission" date="2018-02" db="EMBL/GenBank/DDBJ databases">
        <title>Rhizophora mucronata_Transcriptome.</title>
        <authorList>
            <person name="Meera S.P."/>
            <person name="Sreeshan A."/>
            <person name="Augustine A."/>
        </authorList>
    </citation>
    <scope>NUCLEOTIDE SEQUENCE</scope>
    <source>
        <tissue evidence="1">Leaf</tissue>
    </source>
</reference>
<proteinExistence type="predicted"/>
<dbReference type="AlphaFoldDB" id="A0A2P2PEV7"/>
<name>A0A2P2PEV7_RHIMU</name>
<protein>
    <submittedName>
        <fullName evidence="1">Uncharacterized protein</fullName>
    </submittedName>
</protein>
<evidence type="ECO:0000313" key="1">
    <source>
        <dbReference type="EMBL" id="MBX53255.1"/>
    </source>
</evidence>
<dbReference type="EMBL" id="GGEC01072771">
    <property type="protein sequence ID" value="MBX53255.1"/>
    <property type="molecule type" value="Transcribed_RNA"/>
</dbReference>